<proteinExistence type="predicted"/>
<evidence type="ECO:0000256" key="1">
    <source>
        <dbReference type="ARBA" id="ARBA00022617"/>
    </source>
</evidence>
<dbReference type="InterPro" id="IPR036909">
    <property type="entry name" value="Cyt_c-like_dom_sf"/>
</dbReference>
<dbReference type="GO" id="GO:0020037">
    <property type="term" value="F:heme binding"/>
    <property type="evidence" value="ECO:0007669"/>
    <property type="project" value="InterPro"/>
</dbReference>
<dbReference type="SUPFAM" id="SSF46626">
    <property type="entry name" value="Cytochrome c"/>
    <property type="match status" value="1"/>
</dbReference>
<dbReference type="AlphaFoldDB" id="A0A7X3LRM7"/>
<keyword evidence="8" id="KW-1185">Reference proteome</keyword>
<gene>
    <name evidence="7" type="ORF">GR183_02865</name>
</gene>
<dbReference type="Pfam" id="PF13442">
    <property type="entry name" value="Cytochrome_CBB3"/>
    <property type="match status" value="1"/>
</dbReference>
<dbReference type="PROSITE" id="PS51007">
    <property type="entry name" value="CYTC"/>
    <property type="match status" value="1"/>
</dbReference>
<sequence length="114" mass="11880">MPANAEATEDANGGAGGEPAANVVSVPGKSDLELGRQLAQENCARCHATGESGESPLTGAPAFRDLSKRYPVETLEEALAEGIITGHPDMPEFILQPDEIAAFIGYLKTIQTGE</sequence>
<feature type="domain" description="Cytochrome c" evidence="6">
    <location>
        <begin position="30"/>
        <end position="111"/>
    </location>
</feature>
<dbReference type="InterPro" id="IPR009056">
    <property type="entry name" value="Cyt_c-like_dom"/>
</dbReference>
<name>A0A7X3LRM7_9HYPH</name>
<evidence type="ECO:0000256" key="4">
    <source>
        <dbReference type="PROSITE-ProRule" id="PRU00433"/>
    </source>
</evidence>
<evidence type="ECO:0000313" key="8">
    <source>
        <dbReference type="Proteomes" id="UP000433101"/>
    </source>
</evidence>
<keyword evidence="1 4" id="KW-0349">Heme</keyword>
<dbReference type="GO" id="GO:0046872">
    <property type="term" value="F:metal ion binding"/>
    <property type="evidence" value="ECO:0007669"/>
    <property type="project" value="UniProtKB-KW"/>
</dbReference>
<organism evidence="7 8">
    <name type="scientific">Stappia sediminis</name>
    <dbReference type="NCBI Taxonomy" id="2692190"/>
    <lineage>
        <taxon>Bacteria</taxon>
        <taxon>Pseudomonadati</taxon>
        <taxon>Pseudomonadota</taxon>
        <taxon>Alphaproteobacteria</taxon>
        <taxon>Hyphomicrobiales</taxon>
        <taxon>Stappiaceae</taxon>
        <taxon>Stappia</taxon>
    </lineage>
</organism>
<protein>
    <submittedName>
        <fullName evidence="7">C-type cytochrome</fullName>
    </submittedName>
</protein>
<keyword evidence="3 4" id="KW-0408">Iron</keyword>
<dbReference type="EMBL" id="WUMV01000001">
    <property type="protein sequence ID" value="MXN63834.1"/>
    <property type="molecule type" value="Genomic_DNA"/>
</dbReference>
<dbReference type="Proteomes" id="UP000433101">
    <property type="component" value="Unassembled WGS sequence"/>
</dbReference>
<comment type="caution">
    <text evidence="7">The sequence shown here is derived from an EMBL/GenBank/DDBJ whole genome shotgun (WGS) entry which is preliminary data.</text>
</comment>
<dbReference type="GO" id="GO:0009055">
    <property type="term" value="F:electron transfer activity"/>
    <property type="evidence" value="ECO:0007669"/>
    <property type="project" value="InterPro"/>
</dbReference>
<keyword evidence="2 4" id="KW-0479">Metal-binding</keyword>
<accession>A0A7X3LRM7</accession>
<reference evidence="7 8" key="1">
    <citation type="submission" date="2019-12" db="EMBL/GenBank/DDBJ databases">
        <authorList>
            <person name="Li M."/>
        </authorList>
    </citation>
    <scope>NUCLEOTIDE SEQUENCE [LARGE SCALE GENOMIC DNA]</scope>
    <source>
        <strain evidence="7 8">GBMRC 2046</strain>
    </source>
</reference>
<evidence type="ECO:0000313" key="7">
    <source>
        <dbReference type="EMBL" id="MXN63834.1"/>
    </source>
</evidence>
<evidence type="ECO:0000256" key="3">
    <source>
        <dbReference type="ARBA" id="ARBA00023004"/>
    </source>
</evidence>
<dbReference type="Gene3D" id="1.10.760.10">
    <property type="entry name" value="Cytochrome c-like domain"/>
    <property type="match status" value="1"/>
</dbReference>
<evidence type="ECO:0000256" key="5">
    <source>
        <dbReference type="SAM" id="MobiDB-lite"/>
    </source>
</evidence>
<evidence type="ECO:0000256" key="2">
    <source>
        <dbReference type="ARBA" id="ARBA00022723"/>
    </source>
</evidence>
<evidence type="ECO:0000259" key="6">
    <source>
        <dbReference type="PROSITE" id="PS51007"/>
    </source>
</evidence>
<feature type="region of interest" description="Disordered" evidence="5">
    <location>
        <begin position="1"/>
        <end position="29"/>
    </location>
</feature>